<accession>A0A0N4VP62</accession>
<evidence type="ECO:0000313" key="2">
    <source>
        <dbReference type="EMBL" id="VDD97207.1"/>
    </source>
</evidence>
<feature type="region of interest" description="Disordered" evidence="1">
    <location>
        <begin position="32"/>
        <end position="55"/>
    </location>
</feature>
<evidence type="ECO:0000256" key="1">
    <source>
        <dbReference type="SAM" id="MobiDB-lite"/>
    </source>
</evidence>
<gene>
    <name evidence="2" type="ORF">EVEC_LOCUS11958</name>
</gene>
<reference evidence="4" key="1">
    <citation type="submission" date="2017-02" db="UniProtKB">
        <authorList>
            <consortium name="WormBaseParasite"/>
        </authorList>
    </citation>
    <scope>IDENTIFICATION</scope>
</reference>
<evidence type="ECO:0000313" key="3">
    <source>
        <dbReference type="Proteomes" id="UP000274131"/>
    </source>
</evidence>
<sequence length="75" mass="8292">MNLVYILPWHKGGQAEECYGFPMNHNSMSAGPISQSNVMGNGHFRGQPLSHSNQMQIPNHAVPEGYVFLPQVLLS</sequence>
<dbReference type="AlphaFoldDB" id="A0A0N4VP62"/>
<reference evidence="2 3" key="2">
    <citation type="submission" date="2018-10" db="EMBL/GenBank/DDBJ databases">
        <authorList>
            <consortium name="Pathogen Informatics"/>
        </authorList>
    </citation>
    <scope>NUCLEOTIDE SEQUENCE [LARGE SCALE GENOMIC DNA]</scope>
</reference>
<organism evidence="4">
    <name type="scientific">Enterobius vermicularis</name>
    <name type="common">Human pinworm</name>
    <dbReference type="NCBI Taxonomy" id="51028"/>
    <lineage>
        <taxon>Eukaryota</taxon>
        <taxon>Metazoa</taxon>
        <taxon>Ecdysozoa</taxon>
        <taxon>Nematoda</taxon>
        <taxon>Chromadorea</taxon>
        <taxon>Rhabditida</taxon>
        <taxon>Spirurina</taxon>
        <taxon>Oxyuridomorpha</taxon>
        <taxon>Oxyuroidea</taxon>
        <taxon>Oxyuridae</taxon>
        <taxon>Enterobius</taxon>
    </lineage>
</organism>
<dbReference type="WBParaSite" id="EVEC_0001278501-mRNA-1">
    <property type="protein sequence ID" value="EVEC_0001278501-mRNA-1"/>
    <property type="gene ID" value="EVEC_0001278501"/>
</dbReference>
<dbReference type="EMBL" id="UXUI01013076">
    <property type="protein sequence ID" value="VDD97207.1"/>
    <property type="molecule type" value="Genomic_DNA"/>
</dbReference>
<proteinExistence type="predicted"/>
<protein>
    <submittedName>
        <fullName evidence="4">Ovule protein</fullName>
    </submittedName>
</protein>
<name>A0A0N4VP62_ENTVE</name>
<dbReference type="Proteomes" id="UP000274131">
    <property type="component" value="Unassembled WGS sequence"/>
</dbReference>
<evidence type="ECO:0000313" key="4">
    <source>
        <dbReference type="WBParaSite" id="EVEC_0001278501-mRNA-1"/>
    </source>
</evidence>
<keyword evidence="3" id="KW-1185">Reference proteome</keyword>